<dbReference type="EMBL" id="BQKI01000120">
    <property type="protein sequence ID" value="GJN40403.1"/>
    <property type="molecule type" value="Genomic_DNA"/>
</dbReference>
<evidence type="ECO:0000256" key="1">
    <source>
        <dbReference type="SAM" id="MobiDB-lite"/>
    </source>
</evidence>
<proteinExistence type="predicted"/>
<comment type="caution">
    <text evidence="2">The sequence shown here is derived from an EMBL/GenBank/DDBJ whole genome shotgun (WGS) entry which is preliminary data.</text>
</comment>
<protein>
    <submittedName>
        <fullName evidence="2">Uncharacterized protein</fullName>
    </submittedName>
</protein>
<gene>
    <name evidence="2" type="primary">gb29610</name>
    <name evidence="2" type="ORF">PR202_gb29610</name>
</gene>
<accession>A0AAV5G039</accession>
<organism evidence="2 3">
    <name type="scientific">Eleusine coracana subsp. coracana</name>
    <dbReference type="NCBI Taxonomy" id="191504"/>
    <lineage>
        <taxon>Eukaryota</taxon>
        <taxon>Viridiplantae</taxon>
        <taxon>Streptophyta</taxon>
        <taxon>Embryophyta</taxon>
        <taxon>Tracheophyta</taxon>
        <taxon>Spermatophyta</taxon>
        <taxon>Magnoliopsida</taxon>
        <taxon>Liliopsida</taxon>
        <taxon>Poales</taxon>
        <taxon>Poaceae</taxon>
        <taxon>PACMAD clade</taxon>
        <taxon>Chloridoideae</taxon>
        <taxon>Cynodonteae</taxon>
        <taxon>Eleusininae</taxon>
        <taxon>Eleusine</taxon>
    </lineage>
</organism>
<keyword evidence="3" id="KW-1185">Reference proteome</keyword>
<evidence type="ECO:0000313" key="3">
    <source>
        <dbReference type="Proteomes" id="UP001054889"/>
    </source>
</evidence>
<evidence type="ECO:0000313" key="2">
    <source>
        <dbReference type="EMBL" id="GJN40403.1"/>
    </source>
</evidence>
<name>A0AAV5G039_ELECO</name>
<dbReference type="AlphaFoldDB" id="A0AAV5G039"/>
<reference evidence="2" key="2">
    <citation type="submission" date="2021-12" db="EMBL/GenBank/DDBJ databases">
        <title>Resequencing data analysis of finger millet.</title>
        <authorList>
            <person name="Hatakeyama M."/>
            <person name="Aluri S."/>
            <person name="Balachadran M.T."/>
            <person name="Sivarajan S.R."/>
            <person name="Poveda L."/>
            <person name="Shimizu-Inatsugi R."/>
            <person name="Schlapbach R."/>
            <person name="Sreeman S.M."/>
            <person name="Shimizu K.K."/>
        </authorList>
    </citation>
    <scope>NUCLEOTIDE SEQUENCE</scope>
</reference>
<reference evidence="2" key="1">
    <citation type="journal article" date="2018" name="DNA Res.">
        <title>Multiple hybrid de novo genome assembly of finger millet, an orphan allotetraploid crop.</title>
        <authorList>
            <person name="Hatakeyama M."/>
            <person name="Aluri S."/>
            <person name="Balachadran M.T."/>
            <person name="Sivarajan S.R."/>
            <person name="Patrignani A."/>
            <person name="Gruter S."/>
            <person name="Poveda L."/>
            <person name="Shimizu-Inatsugi R."/>
            <person name="Baeten J."/>
            <person name="Francoijs K.J."/>
            <person name="Nataraja K.N."/>
            <person name="Reddy Y.A.N."/>
            <person name="Phadnis S."/>
            <person name="Ravikumar R.L."/>
            <person name="Schlapbach R."/>
            <person name="Sreeman S.M."/>
            <person name="Shimizu K.K."/>
        </authorList>
    </citation>
    <scope>NUCLEOTIDE SEQUENCE</scope>
</reference>
<dbReference type="Proteomes" id="UP001054889">
    <property type="component" value="Unassembled WGS sequence"/>
</dbReference>
<sequence>MRKTGMPVMGDGQERPSTRLMPWTSSDAHGWCIVRQGLENRPLLLLLSKRRMLPADRSDWGGIAAAAGDGWVVGEEDDSMRKELVWLQYLGLGK</sequence>
<feature type="region of interest" description="Disordered" evidence="1">
    <location>
        <begin position="1"/>
        <end position="22"/>
    </location>
</feature>